<organism evidence="1 2">
    <name type="scientific">Hypoxylon rubiginosum</name>
    <dbReference type="NCBI Taxonomy" id="110542"/>
    <lineage>
        <taxon>Eukaryota</taxon>
        <taxon>Fungi</taxon>
        <taxon>Dikarya</taxon>
        <taxon>Ascomycota</taxon>
        <taxon>Pezizomycotina</taxon>
        <taxon>Sordariomycetes</taxon>
        <taxon>Xylariomycetidae</taxon>
        <taxon>Xylariales</taxon>
        <taxon>Hypoxylaceae</taxon>
        <taxon>Hypoxylon</taxon>
    </lineage>
</organism>
<evidence type="ECO:0000313" key="2">
    <source>
        <dbReference type="Proteomes" id="UP001497700"/>
    </source>
</evidence>
<dbReference type="EMBL" id="MU393477">
    <property type="protein sequence ID" value="KAI4865034.1"/>
    <property type="molecule type" value="Genomic_DNA"/>
</dbReference>
<evidence type="ECO:0000313" key="1">
    <source>
        <dbReference type="EMBL" id="KAI4865034.1"/>
    </source>
</evidence>
<gene>
    <name evidence="1" type="ORF">F4820DRAFT_309593</name>
</gene>
<dbReference type="Proteomes" id="UP001497700">
    <property type="component" value="Unassembled WGS sequence"/>
</dbReference>
<proteinExistence type="predicted"/>
<comment type="caution">
    <text evidence="1">The sequence shown here is derived from an EMBL/GenBank/DDBJ whole genome shotgun (WGS) entry which is preliminary data.</text>
</comment>
<protein>
    <submittedName>
        <fullName evidence="1">Aldose 1-epimerase family protein</fullName>
    </submittedName>
</protein>
<keyword evidence="2" id="KW-1185">Reference proteome</keyword>
<accession>A0ACB9Z1S0</accession>
<name>A0ACB9Z1S0_9PEZI</name>
<reference evidence="1 2" key="1">
    <citation type="journal article" date="2022" name="New Phytol.">
        <title>Ecological generalism drives hyperdiversity of secondary metabolite gene clusters in xylarialean endophytes.</title>
        <authorList>
            <person name="Franco M.E.E."/>
            <person name="Wisecaver J.H."/>
            <person name="Arnold A.E."/>
            <person name="Ju Y.M."/>
            <person name="Slot J.C."/>
            <person name="Ahrendt S."/>
            <person name="Moore L.P."/>
            <person name="Eastman K.E."/>
            <person name="Scott K."/>
            <person name="Konkel Z."/>
            <person name="Mondo S.J."/>
            <person name="Kuo A."/>
            <person name="Hayes R.D."/>
            <person name="Haridas S."/>
            <person name="Andreopoulos B."/>
            <person name="Riley R."/>
            <person name="LaButti K."/>
            <person name="Pangilinan J."/>
            <person name="Lipzen A."/>
            <person name="Amirebrahimi M."/>
            <person name="Yan J."/>
            <person name="Adam C."/>
            <person name="Keymanesh K."/>
            <person name="Ng V."/>
            <person name="Louie K."/>
            <person name="Northen T."/>
            <person name="Drula E."/>
            <person name="Henrissat B."/>
            <person name="Hsieh H.M."/>
            <person name="Youens-Clark K."/>
            <person name="Lutzoni F."/>
            <person name="Miadlikowska J."/>
            <person name="Eastwood D.C."/>
            <person name="Hamelin R.C."/>
            <person name="Grigoriev I.V."/>
            <person name="U'Ren J.M."/>
        </authorList>
    </citation>
    <scope>NUCLEOTIDE SEQUENCE [LARGE SCALE GENOMIC DNA]</scope>
    <source>
        <strain evidence="1 2">CBS 119005</strain>
    </source>
</reference>
<sequence length="390" mass="43183">MKFLKLSTSIFAAVKSVWTRGSPFAALTALWPMNEEGKYVIEAEGIRLAFTNHGAALTNLWINDTHGQEIDIVLGLDDAHRYPFQSSNPYLNGVIGRYAGYMSGASYEVDGTEYQVLANAHNGTSLFNGGDEGWGRQTWDIATHIDNSITFVLFDHRWNGFPGIFASCLTHTVTPHQWRIAFGVTPLLKPGPINLSQQVFFNLDGFRSNASQQILDHKLHLPSAGLRFDIDKLGIPTGDIRSNKKGGEHDFWSASRPVGDAVKEKTAECERSGDSDCVLDATYMLSHKELGDKENAPAAVLSSAHSGITMELYTDQDALHVQTWGQKHGELNLKKNQGRGEVPPQGAISLEMQGWPDAVNHPEWRNRKTIWGMDGLYTSFATYKFSVEGQ</sequence>